<feature type="compositionally biased region" description="Polar residues" evidence="1">
    <location>
        <begin position="71"/>
        <end position="82"/>
    </location>
</feature>
<evidence type="ECO:0000313" key="3">
    <source>
        <dbReference type="Proteomes" id="UP001054837"/>
    </source>
</evidence>
<feature type="region of interest" description="Disordered" evidence="1">
    <location>
        <begin position="1"/>
        <end position="22"/>
    </location>
</feature>
<organism evidence="2 3">
    <name type="scientific">Caerostris darwini</name>
    <dbReference type="NCBI Taxonomy" id="1538125"/>
    <lineage>
        <taxon>Eukaryota</taxon>
        <taxon>Metazoa</taxon>
        <taxon>Ecdysozoa</taxon>
        <taxon>Arthropoda</taxon>
        <taxon>Chelicerata</taxon>
        <taxon>Arachnida</taxon>
        <taxon>Araneae</taxon>
        <taxon>Araneomorphae</taxon>
        <taxon>Entelegynae</taxon>
        <taxon>Araneoidea</taxon>
        <taxon>Araneidae</taxon>
        <taxon>Caerostris</taxon>
    </lineage>
</organism>
<protein>
    <submittedName>
        <fullName evidence="2">Uncharacterized protein</fullName>
    </submittedName>
</protein>
<gene>
    <name evidence="2" type="ORF">CDAR_49811</name>
</gene>
<dbReference type="Proteomes" id="UP001054837">
    <property type="component" value="Unassembled WGS sequence"/>
</dbReference>
<dbReference type="AlphaFoldDB" id="A0AAV4T2H5"/>
<accession>A0AAV4T2H5</accession>
<feature type="compositionally biased region" description="Basic and acidic residues" evidence="1">
    <location>
        <begin position="1"/>
        <end position="10"/>
    </location>
</feature>
<feature type="region of interest" description="Disordered" evidence="1">
    <location>
        <begin position="71"/>
        <end position="136"/>
    </location>
</feature>
<feature type="compositionally biased region" description="Basic and acidic residues" evidence="1">
    <location>
        <begin position="121"/>
        <end position="136"/>
    </location>
</feature>
<proteinExistence type="predicted"/>
<name>A0AAV4T2H5_9ARAC</name>
<evidence type="ECO:0000313" key="2">
    <source>
        <dbReference type="EMBL" id="GIY39757.1"/>
    </source>
</evidence>
<reference evidence="2 3" key="1">
    <citation type="submission" date="2021-06" db="EMBL/GenBank/DDBJ databases">
        <title>Caerostris darwini draft genome.</title>
        <authorList>
            <person name="Kono N."/>
            <person name="Arakawa K."/>
        </authorList>
    </citation>
    <scope>NUCLEOTIDE SEQUENCE [LARGE SCALE GENOMIC DNA]</scope>
</reference>
<dbReference type="EMBL" id="BPLQ01008837">
    <property type="protein sequence ID" value="GIY39757.1"/>
    <property type="molecule type" value="Genomic_DNA"/>
</dbReference>
<comment type="caution">
    <text evidence="2">The sequence shown here is derived from an EMBL/GenBank/DDBJ whole genome shotgun (WGS) entry which is preliminary data.</text>
</comment>
<keyword evidence="3" id="KW-1185">Reference proteome</keyword>
<sequence length="136" mass="15310">MKSIEHDDTTQRPSYQRNEGLHFRIDKPSRRIVGLPFTLAALIINHFEINTKPNLLLKNVPFITSCIVTPSSDIKQSRSPQKPWSIPGTARPPPLSSQRGSRGDTKGNYRGPPSPIQFPRELPRLLNEKTFPDLGS</sequence>
<evidence type="ECO:0000256" key="1">
    <source>
        <dbReference type="SAM" id="MobiDB-lite"/>
    </source>
</evidence>